<reference evidence="1 2" key="1">
    <citation type="journal article" date="2016" name="Mol. Biol. Evol.">
        <title>Comparative Genomics of Early-Diverging Mushroom-Forming Fungi Provides Insights into the Origins of Lignocellulose Decay Capabilities.</title>
        <authorList>
            <person name="Nagy L.G."/>
            <person name="Riley R."/>
            <person name="Tritt A."/>
            <person name="Adam C."/>
            <person name="Daum C."/>
            <person name="Floudas D."/>
            <person name="Sun H."/>
            <person name="Yadav J.S."/>
            <person name="Pangilinan J."/>
            <person name="Larsson K.H."/>
            <person name="Matsuura K."/>
            <person name="Barry K."/>
            <person name="Labutti K."/>
            <person name="Kuo R."/>
            <person name="Ohm R.A."/>
            <person name="Bhattacharya S.S."/>
            <person name="Shirouzu T."/>
            <person name="Yoshinaga Y."/>
            <person name="Martin F.M."/>
            <person name="Grigoriev I.V."/>
            <person name="Hibbett D.S."/>
        </authorList>
    </citation>
    <scope>NUCLEOTIDE SEQUENCE [LARGE SCALE GENOMIC DNA]</scope>
    <source>
        <strain evidence="1 2">HHB10207 ss-3</strain>
    </source>
</reference>
<dbReference type="Proteomes" id="UP000076798">
    <property type="component" value="Unassembled WGS sequence"/>
</dbReference>
<dbReference type="EMBL" id="KV428176">
    <property type="protein sequence ID" value="KZT34547.1"/>
    <property type="molecule type" value="Genomic_DNA"/>
</dbReference>
<proteinExistence type="predicted"/>
<dbReference type="AlphaFoldDB" id="A0A165ZQW9"/>
<accession>A0A165ZQW9</accession>
<dbReference type="InterPro" id="IPR032675">
    <property type="entry name" value="LRR_dom_sf"/>
</dbReference>
<sequence length="485" mass="55417">MPLPELTYLVRTPGVSLLLSVITFVLSTSSGRLSATALMSFPMNLPRDICREIAAAVRKSDRDTFRTKSLTEWDSETLTLQALSRTCRMWEAEAIPILWSELFVYYDSRGPIENFERFVSQAHNMVLRRRYGKYLKRLVLEFHIWRTNDELDFARILQHIKNILSRSPNLQTLRFRSGAEARPLIFHSSSLNFSSLRVLDFECRPALNHQEASMMGQFLLGHPKLEEVRIVTHSQFRWDTLRSDNPLPNVEIFDGNLAHLAMLGSSEHLSTILTQLSSPSYVENVDQLKFLNELALLSSPFSNVTRLNLSHHPSNHMTSNILEALNRTFPALEHIAGLDMSQGFVNFMANEEIDELGYLPRLQTLSMSESFDYESVAEAGIEIPSIDEIEKAFSALRRIFPAFRTVFLQRVEGCGGDDLLTNLQICFKSNGEDFVCYKETSYSDRPDLDEVEEYNPTAGKYLPNPPGYVPPFYDLVEAELWDPNL</sequence>
<name>A0A165ZQW9_9AGAM</name>
<keyword evidence="2" id="KW-1185">Reference proteome</keyword>
<evidence type="ECO:0008006" key="3">
    <source>
        <dbReference type="Google" id="ProtNLM"/>
    </source>
</evidence>
<organism evidence="1 2">
    <name type="scientific">Sistotremastrum suecicum HHB10207 ss-3</name>
    <dbReference type="NCBI Taxonomy" id="1314776"/>
    <lineage>
        <taxon>Eukaryota</taxon>
        <taxon>Fungi</taxon>
        <taxon>Dikarya</taxon>
        <taxon>Basidiomycota</taxon>
        <taxon>Agaricomycotina</taxon>
        <taxon>Agaricomycetes</taxon>
        <taxon>Sistotremastrales</taxon>
        <taxon>Sistotremastraceae</taxon>
        <taxon>Sistotremastrum</taxon>
    </lineage>
</organism>
<protein>
    <recommendedName>
        <fullName evidence="3">F-box domain-containing protein</fullName>
    </recommendedName>
</protein>
<dbReference type="Gene3D" id="3.80.10.10">
    <property type="entry name" value="Ribonuclease Inhibitor"/>
    <property type="match status" value="1"/>
</dbReference>
<evidence type="ECO:0000313" key="2">
    <source>
        <dbReference type="Proteomes" id="UP000076798"/>
    </source>
</evidence>
<gene>
    <name evidence="1" type="ORF">SISSUDRAFT_271015</name>
</gene>
<evidence type="ECO:0000313" key="1">
    <source>
        <dbReference type="EMBL" id="KZT34547.1"/>
    </source>
</evidence>
<dbReference type="SUPFAM" id="SSF52047">
    <property type="entry name" value="RNI-like"/>
    <property type="match status" value="1"/>
</dbReference>